<dbReference type="Pfam" id="PF04717">
    <property type="entry name" value="Phage_base_V"/>
    <property type="match status" value="1"/>
</dbReference>
<evidence type="ECO:0000313" key="2">
    <source>
        <dbReference type="EMBL" id="SFR79764.1"/>
    </source>
</evidence>
<dbReference type="Gene3D" id="2.40.50.230">
    <property type="entry name" value="Gp5 N-terminal domain"/>
    <property type="match status" value="1"/>
</dbReference>
<dbReference type="EMBL" id="FOZG01000001">
    <property type="protein sequence ID" value="SFR79764.1"/>
    <property type="molecule type" value="Genomic_DNA"/>
</dbReference>
<keyword evidence="3" id="KW-1185">Reference proteome</keyword>
<dbReference type="InterPro" id="IPR013046">
    <property type="entry name" value="GpV/Gp45"/>
</dbReference>
<dbReference type="RefSeq" id="WP_093310078.1">
    <property type="nucleotide sequence ID" value="NZ_FOZG01000001.1"/>
</dbReference>
<dbReference type="InterPro" id="IPR006531">
    <property type="entry name" value="Gp5/Vgr_OB"/>
</dbReference>
<name>A0A1I6JLE9_9SPHN</name>
<evidence type="ECO:0000259" key="1">
    <source>
        <dbReference type="Pfam" id="PF04717"/>
    </source>
</evidence>
<dbReference type="AlphaFoldDB" id="A0A1I6JLE9"/>
<proteinExistence type="predicted"/>
<dbReference type="Pfam" id="PF18946">
    <property type="entry name" value="Apex"/>
    <property type="match status" value="1"/>
</dbReference>
<gene>
    <name evidence="2" type="ORF">SAMN05192580_0454</name>
</gene>
<feature type="domain" description="Gp5/Type VI secretion system Vgr protein OB-fold" evidence="1">
    <location>
        <begin position="16"/>
        <end position="83"/>
    </location>
</feature>
<reference evidence="2 3" key="1">
    <citation type="submission" date="2016-10" db="EMBL/GenBank/DDBJ databases">
        <authorList>
            <person name="de Groot N.N."/>
        </authorList>
    </citation>
    <scope>NUCLEOTIDE SEQUENCE [LARGE SCALE GENOMIC DNA]</scope>
    <source>
        <strain evidence="2 3">S5-249</strain>
    </source>
</reference>
<dbReference type="InterPro" id="IPR037026">
    <property type="entry name" value="Vgr_OB-fold_dom_sf"/>
</dbReference>
<dbReference type="Proteomes" id="UP000198824">
    <property type="component" value="Unassembled WGS sequence"/>
</dbReference>
<organism evidence="2 3">
    <name type="scientific">Sphingomonas jatrophae</name>
    <dbReference type="NCBI Taxonomy" id="1166337"/>
    <lineage>
        <taxon>Bacteria</taxon>
        <taxon>Pseudomonadati</taxon>
        <taxon>Pseudomonadota</taxon>
        <taxon>Alphaproteobacteria</taxon>
        <taxon>Sphingomonadales</taxon>
        <taxon>Sphingomonadaceae</taxon>
        <taxon>Sphingomonas</taxon>
    </lineage>
</organism>
<evidence type="ECO:0000313" key="3">
    <source>
        <dbReference type="Proteomes" id="UP000198824"/>
    </source>
</evidence>
<dbReference type="STRING" id="1166337.SAMN05192580_0454"/>
<dbReference type="OrthoDB" id="4931325at2"/>
<protein>
    <submittedName>
        <fullName evidence="2">Phage baseplate assembly protein V</fullName>
    </submittedName>
</protein>
<sequence>MSDPADLQRLIGDICRLGTVASIDLAAGTCCVKIGDILTNDLPWAAARAGAIRAWLPPSVGEQVIVFSPEGDTEAGIVLGGIFSDARPAPASEAIALLLFDDGASISYDPAGHRLDVTLPAGATATIAAPGGITLDGPVHITGALTTDDKATFAGDVKGAGISLKDHVHGQVQAGSAKSGKPE</sequence>
<dbReference type="InterPro" id="IPR044033">
    <property type="entry name" value="GpV-like_apex"/>
</dbReference>
<dbReference type="NCBIfam" id="TIGR01644">
    <property type="entry name" value="phage_P2_V"/>
    <property type="match status" value="1"/>
</dbReference>
<accession>A0A1I6JLE9</accession>
<dbReference type="Gene3D" id="6.20.150.10">
    <property type="match status" value="1"/>
</dbReference>